<comment type="similarity">
    <text evidence="4">Belongs to the MsrA Met sulfoxide reductase family.</text>
</comment>
<comment type="function">
    <text evidence="4">Has an important function as a repair enzyme for proteins that have been inactivated by oxidation. Catalyzes the reversible oxidation-reduction of methionine sulfoxide in proteins to methionine.</text>
</comment>
<evidence type="ECO:0000256" key="3">
    <source>
        <dbReference type="ARBA" id="ARBA00048782"/>
    </source>
</evidence>
<name>A0A418NNV2_9SPHN</name>
<dbReference type="Pfam" id="PF01625">
    <property type="entry name" value="PMSR"/>
    <property type="match status" value="1"/>
</dbReference>
<accession>A0A418NNV2</accession>
<dbReference type="AlphaFoldDB" id="A0A418NNV2"/>
<keyword evidence="8" id="KW-1185">Reference proteome</keyword>
<dbReference type="HAMAP" id="MF_01401">
    <property type="entry name" value="MsrA"/>
    <property type="match status" value="1"/>
</dbReference>
<dbReference type="PANTHER" id="PTHR43774:SF1">
    <property type="entry name" value="PEPTIDE METHIONINE SULFOXIDE REDUCTASE MSRA 2"/>
    <property type="match status" value="1"/>
</dbReference>
<protein>
    <recommendedName>
        <fullName evidence="4">Peptide methionine sulfoxide reductase MsrA</fullName>
        <shortName evidence="4">Protein-methionine-S-oxide reductase</shortName>
        <ecNumber evidence="4">1.8.4.11</ecNumber>
    </recommendedName>
    <alternativeName>
        <fullName evidence="4">Peptide-methionine (S)-S-oxide reductase</fullName>
        <shortName evidence="4">Peptide Met(O) reductase</shortName>
    </alternativeName>
</protein>
<feature type="chain" id="PRO_5019118167" description="Peptide methionine sulfoxide reductase MsrA" evidence="5">
    <location>
        <begin position="27"/>
        <end position="225"/>
    </location>
</feature>
<reference evidence="7 8" key="1">
    <citation type="submission" date="2018-08" db="EMBL/GenBank/DDBJ databases">
        <title>Erythrobacter zhengii sp.nov., a bacterium isolated from deep-sea sediment.</title>
        <authorList>
            <person name="Fang C."/>
            <person name="Wu Y.-H."/>
            <person name="Sun C."/>
            <person name="Wang H."/>
            <person name="Cheng H."/>
            <person name="Meng F.-X."/>
            <person name="Wang C.-S."/>
            <person name="Xu X.-W."/>
        </authorList>
    </citation>
    <scope>NUCLEOTIDE SEQUENCE [LARGE SCALE GENOMIC DNA]</scope>
    <source>
        <strain evidence="7 8">V18</strain>
    </source>
</reference>
<dbReference type="PANTHER" id="PTHR43774">
    <property type="entry name" value="PEPTIDE METHIONINE SULFOXIDE REDUCTASE"/>
    <property type="match status" value="1"/>
</dbReference>
<dbReference type="EMBL" id="QXFL01000009">
    <property type="protein sequence ID" value="RIV83630.1"/>
    <property type="molecule type" value="Genomic_DNA"/>
</dbReference>
<comment type="catalytic activity">
    <reaction evidence="3 4">
        <text>[thioredoxin]-disulfide + L-methionine + H2O = L-methionine (S)-S-oxide + [thioredoxin]-dithiol</text>
        <dbReference type="Rhea" id="RHEA:19993"/>
        <dbReference type="Rhea" id="RHEA-COMP:10698"/>
        <dbReference type="Rhea" id="RHEA-COMP:10700"/>
        <dbReference type="ChEBI" id="CHEBI:15377"/>
        <dbReference type="ChEBI" id="CHEBI:29950"/>
        <dbReference type="ChEBI" id="CHEBI:50058"/>
        <dbReference type="ChEBI" id="CHEBI:57844"/>
        <dbReference type="ChEBI" id="CHEBI:58772"/>
        <dbReference type="EC" id="1.8.4.11"/>
    </reaction>
</comment>
<evidence type="ECO:0000256" key="2">
    <source>
        <dbReference type="ARBA" id="ARBA00047806"/>
    </source>
</evidence>
<feature type="active site" evidence="4">
    <location>
        <position position="53"/>
    </location>
</feature>
<evidence type="ECO:0000313" key="8">
    <source>
        <dbReference type="Proteomes" id="UP000286576"/>
    </source>
</evidence>
<evidence type="ECO:0000259" key="6">
    <source>
        <dbReference type="Pfam" id="PF01625"/>
    </source>
</evidence>
<dbReference type="GO" id="GO:0033744">
    <property type="term" value="F:L-methionine:thioredoxin-disulfide S-oxidoreductase activity"/>
    <property type="evidence" value="ECO:0007669"/>
    <property type="project" value="RHEA"/>
</dbReference>
<proteinExistence type="inferred from homology"/>
<dbReference type="SUPFAM" id="SSF55068">
    <property type="entry name" value="Peptide methionine sulfoxide reductase"/>
    <property type="match status" value="1"/>
</dbReference>
<dbReference type="RefSeq" id="WP_119587940.1">
    <property type="nucleotide sequence ID" value="NZ_CAWODQ010000029.1"/>
</dbReference>
<dbReference type="NCBIfam" id="TIGR00401">
    <property type="entry name" value="msrA"/>
    <property type="match status" value="1"/>
</dbReference>
<evidence type="ECO:0000256" key="4">
    <source>
        <dbReference type="HAMAP-Rule" id="MF_01401"/>
    </source>
</evidence>
<dbReference type="PROSITE" id="PS51257">
    <property type="entry name" value="PROKAR_LIPOPROTEIN"/>
    <property type="match status" value="1"/>
</dbReference>
<dbReference type="InterPro" id="IPR002569">
    <property type="entry name" value="Met_Sox_Rdtase_MsrA_dom"/>
</dbReference>
<comment type="caution">
    <text evidence="7">The sequence shown here is derived from an EMBL/GenBank/DDBJ whole genome shotgun (WGS) entry which is preliminary data.</text>
</comment>
<comment type="catalytic activity">
    <reaction evidence="2 4">
        <text>L-methionyl-[protein] + [thioredoxin]-disulfide + H2O = L-methionyl-(S)-S-oxide-[protein] + [thioredoxin]-dithiol</text>
        <dbReference type="Rhea" id="RHEA:14217"/>
        <dbReference type="Rhea" id="RHEA-COMP:10698"/>
        <dbReference type="Rhea" id="RHEA-COMP:10700"/>
        <dbReference type="Rhea" id="RHEA-COMP:12313"/>
        <dbReference type="Rhea" id="RHEA-COMP:12315"/>
        <dbReference type="ChEBI" id="CHEBI:15377"/>
        <dbReference type="ChEBI" id="CHEBI:16044"/>
        <dbReference type="ChEBI" id="CHEBI:29950"/>
        <dbReference type="ChEBI" id="CHEBI:44120"/>
        <dbReference type="ChEBI" id="CHEBI:50058"/>
        <dbReference type="EC" id="1.8.4.11"/>
    </reaction>
</comment>
<dbReference type="OrthoDB" id="4174719at2"/>
<dbReference type="InterPro" id="IPR036509">
    <property type="entry name" value="Met_Sox_Rdtase_MsrA_sf"/>
</dbReference>
<dbReference type="EC" id="1.8.4.11" evidence="4"/>
<dbReference type="GO" id="GO:0008113">
    <property type="term" value="F:peptide-methionine (S)-S-oxide reductase activity"/>
    <property type="evidence" value="ECO:0007669"/>
    <property type="project" value="UniProtKB-UniRule"/>
</dbReference>
<keyword evidence="1 4" id="KW-0560">Oxidoreductase</keyword>
<sequence>MMQFKPVLAAAALGLSACALPGAAHAEEVFDAPVAARRANESGLQTAIFAGGCFWGIEGIFSHTRGVTSAVAGYHGGSAGTATYSRVSSGTTNHAEAVRVTYDPSVIRYDQLLQILFSVGADPTLHNRQGPDRGPQYRAAIVPTTAHQRAVAQAYVAQMGRSGVWDRPMAVEVERYREFYEAEAYHQDFMQKNPGHRYIVRWDAPKVDALQAKFPQFYRARFRTG</sequence>
<feature type="domain" description="Peptide methionine sulphoxide reductase MsrA" evidence="6">
    <location>
        <begin position="46"/>
        <end position="198"/>
    </location>
</feature>
<gene>
    <name evidence="4 7" type="primary">msrA</name>
    <name evidence="7" type="ORF">D2V07_16135</name>
</gene>
<organism evidence="7 8">
    <name type="scientific">Aurantiacibacter zhengii</name>
    <dbReference type="NCBI Taxonomy" id="2307003"/>
    <lineage>
        <taxon>Bacteria</taxon>
        <taxon>Pseudomonadati</taxon>
        <taxon>Pseudomonadota</taxon>
        <taxon>Alphaproteobacteria</taxon>
        <taxon>Sphingomonadales</taxon>
        <taxon>Erythrobacteraceae</taxon>
        <taxon>Aurantiacibacter</taxon>
    </lineage>
</organism>
<dbReference type="Proteomes" id="UP000286576">
    <property type="component" value="Unassembled WGS sequence"/>
</dbReference>
<evidence type="ECO:0000313" key="7">
    <source>
        <dbReference type="EMBL" id="RIV83630.1"/>
    </source>
</evidence>
<feature type="signal peptide" evidence="5">
    <location>
        <begin position="1"/>
        <end position="26"/>
    </location>
</feature>
<keyword evidence="5" id="KW-0732">Signal</keyword>
<evidence type="ECO:0000256" key="5">
    <source>
        <dbReference type="SAM" id="SignalP"/>
    </source>
</evidence>
<evidence type="ECO:0000256" key="1">
    <source>
        <dbReference type="ARBA" id="ARBA00023002"/>
    </source>
</evidence>
<dbReference type="Gene3D" id="3.30.1060.10">
    <property type="entry name" value="Peptide methionine sulphoxide reductase MsrA"/>
    <property type="match status" value="1"/>
</dbReference>